<dbReference type="Proteomes" id="UP000825890">
    <property type="component" value="Unassembled WGS sequence"/>
</dbReference>
<dbReference type="AlphaFoldDB" id="A0A9P3CHA9"/>
<dbReference type="EMBL" id="BOLY01000003">
    <property type="protein sequence ID" value="GIZ41377.1"/>
    <property type="molecule type" value="Genomic_DNA"/>
</dbReference>
<dbReference type="GeneID" id="68290258"/>
<evidence type="ECO:0000313" key="1">
    <source>
        <dbReference type="EMBL" id="GIZ41377.1"/>
    </source>
</evidence>
<comment type="caution">
    <text evidence="1">The sequence shown here is derived from an EMBL/GenBank/DDBJ whole genome shotgun (WGS) entry which is preliminary data.</text>
</comment>
<dbReference type="RefSeq" id="XP_044655864.1">
    <property type="nucleotide sequence ID" value="XM_044799929.1"/>
</dbReference>
<evidence type="ECO:0000313" key="2">
    <source>
        <dbReference type="Proteomes" id="UP000825890"/>
    </source>
</evidence>
<sequence>MSSRNMTVDPKTALFIAYAHNINAEGPIANQVTEEITQIGEGAYTNWYDELETWLESYGSENGAPTMKLIAAWAAAKRSGQAGDEEILKMAESIFETGERLVGGWKESVEAWCKANPGLAPG</sequence>
<reference evidence="1 2" key="1">
    <citation type="submission" date="2021-01" db="EMBL/GenBank/DDBJ databases">
        <title>Cercospora kikuchii MAFF 305040 whole genome shotgun sequence.</title>
        <authorList>
            <person name="Kashiwa T."/>
            <person name="Suzuki T."/>
        </authorList>
    </citation>
    <scope>NUCLEOTIDE SEQUENCE [LARGE SCALE GENOMIC DNA]</scope>
    <source>
        <strain evidence="1 2">MAFF 305040</strain>
    </source>
</reference>
<name>A0A9P3CHA9_9PEZI</name>
<dbReference type="OrthoDB" id="3640570at2759"/>
<proteinExistence type="predicted"/>
<organism evidence="1 2">
    <name type="scientific">Cercospora kikuchii</name>
    <dbReference type="NCBI Taxonomy" id="84275"/>
    <lineage>
        <taxon>Eukaryota</taxon>
        <taxon>Fungi</taxon>
        <taxon>Dikarya</taxon>
        <taxon>Ascomycota</taxon>
        <taxon>Pezizomycotina</taxon>
        <taxon>Dothideomycetes</taxon>
        <taxon>Dothideomycetidae</taxon>
        <taxon>Mycosphaerellales</taxon>
        <taxon>Mycosphaerellaceae</taxon>
        <taxon>Cercospora</taxon>
    </lineage>
</organism>
<gene>
    <name evidence="1" type="ORF">CKM354_000468300</name>
</gene>
<keyword evidence="2" id="KW-1185">Reference proteome</keyword>
<protein>
    <submittedName>
        <fullName evidence="1">Uncharacterized protein</fullName>
    </submittedName>
</protein>
<accession>A0A9P3CHA9</accession>